<name>A0A512II10_9MICC</name>
<feature type="domain" description="SMODS-associated and fused to various effectors" evidence="1">
    <location>
        <begin position="312"/>
        <end position="498"/>
    </location>
</feature>
<proteinExistence type="predicted"/>
<sequence>MSMSSPAAGAPSPSGVRRGGDHYQDLFVWAAAMRLVQRDSPFTALEVEARGVGNVDDVVLRGRNGADEFGQVKWSSKAGALLDEDFMTGVRAAGGTSLLQKLYGSYQKLRPAEGHGAHPTLQLITNRAADPGHDLLGHIDGRSDLLIPYAADQRSTSKAGILLAGWATHVKAERHELLEMLEHLRFTTGRTISGETERIQALMASVGLHSNHQSLEQGLSAAAAWVRNGLRTVTPQDVEKDIDRLGLQAGEPKAVLLVQAIDRDGHPEDATAALDWVDLFEGNAPRERTHPRDHRSWETMQQELEAAVQRLENAGWRKMVIRGAMRQATFFLVGAAAPRTRQWGLSYMQRRGSEAGHIWNTETPRVLVPQPIAQSTPVEAGNELAVVINFALDATPAVVSYVRQAGLHVREVLSLTPEEGAHDQSVAGSGEAICYVQHLINAIRRQIERHPSTERVHLFLAGPGGLALLLGHRWNRIGATTVYEHLGTGVGYAPAFQIP</sequence>
<accession>A0A512II10</accession>
<protein>
    <recommendedName>
        <fullName evidence="1">SMODS-associated and fused to various effectors domain-containing protein</fullName>
    </recommendedName>
</protein>
<dbReference type="InterPro" id="IPR040836">
    <property type="entry name" value="SAVED"/>
</dbReference>
<organism evidence="2 3">
    <name type="scientific">Kocuria turfanensis</name>
    <dbReference type="NCBI Taxonomy" id="388357"/>
    <lineage>
        <taxon>Bacteria</taxon>
        <taxon>Bacillati</taxon>
        <taxon>Actinomycetota</taxon>
        <taxon>Actinomycetes</taxon>
        <taxon>Micrococcales</taxon>
        <taxon>Micrococcaceae</taxon>
        <taxon>Kocuria</taxon>
    </lineage>
</organism>
<dbReference type="NCBIfam" id="NF033611">
    <property type="entry name" value="SAVED"/>
    <property type="match status" value="1"/>
</dbReference>
<evidence type="ECO:0000313" key="2">
    <source>
        <dbReference type="EMBL" id="GEO97356.1"/>
    </source>
</evidence>
<evidence type="ECO:0000259" key="1">
    <source>
        <dbReference type="Pfam" id="PF18145"/>
    </source>
</evidence>
<reference evidence="2 3" key="1">
    <citation type="submission" date="2019-07" db="EMBL/GenBank/DDBJ databases">
        <title>Whole genome shotgun sequence of Kocuria turfanensis NBRC 107627.</title>
        <authorList>
            <person name="Hosoyama A."/>
            <person name="Uohara A."/>
            <person name="Ohji S."/>
            <person name="Ichikawa N."/>
        </authorList>
    </citation>
    <scope>NUCLEOTIDE SEQUENCE [LARGE SCALE GENOMIC DNA]</scope>
    <source>
        <strain evidence="2 3">NBRC 107627</strain>
    </source>
</reference>
<keyword evidence="3" id="KW-1185">Reference proteome</keyword>
<comment type="caution">
    <text evidence="2">The sequence shown here is derived from an EMBL/GenBank/DDBJ whole genome shotgun (WGS) entry which is preliminary data.</text>
</comment>
<gene>
    <name evidence="2" type="ORF">KTU01_34790</name>
</gene>
<dbReference type="Proteomes" id="UP000321103">
    <property type="component" value="Unassembled WGS sequence"/>
</dbReference>
<evidence type="ECO:0000313" key="3">
    <source>
        <dbReference type="Proteomes" id="UP000321103"/>
    </source>
</evidence>
<dbReference type="Pfam" id="PF18145">
    <property type="entry name" value="SAVED"/>
    <property type="match status" value="1"/>
</dbReference>
<dbReference type="AlphaFoldDB" id="A0A512II10"/>
<dbReference type="EMBL" id="BJZS01000121">
    <property type="protein sequence ID" value="GEO97356.1"/>
    <property type="molecule type" value="Genomic_DNA"/>
</dbReference>